<evidence type="ECO:0000313" key="2">
    <source>
        <dbReference type="Proteomes" id="UP000507470"/>
    </source>
</evidence>
<dbReference type="EMBL" id="CACVKT020002464">
    <property type="protein sequence ID" value="CAC5378020.1"/>
    <property type="molecule type" value="Genomic_DNA"/>
</dbReference>
<evidence type="ECO:0000313" key="1">
    <source>
        <dbReference type="EMBL" id="CAC5378020.1"/>
    </source>
</evidence>
<dbReference type="Proteomes" id="UP000507470">
    <property type="component" value="Unassembled WGS sequence"/>
</dbReference>
<name>A0A6J8B3S4_MYTCO</name>
<accession>A0A6J8B3S4</accession>
<protein>
    <submittedName>
        <fullName evidence="1">Uncharacterized protein</fullName>
    </submittedName>
</protein>
<dbReference type="Gene3D" id="1.20.120.330">
    <property type="entry name" value="Nucleotidyltransferases domain 2"/>
    <property type="match status" value="1"/>
</dbReference>
<proteinExistence type="predicted"/>
<dbReference type="OrthoDB" id="6144292at2759"/>
<reference evidence="1 2" key="1">
    <citation type="submission" date="2020-06" db="EMBL/GenBank/DDBJ databases">
        <authorList>
            <person name="Li R."/>
            <person name="Bekaert M."/>
        </authorList>
    </citation>
    <scope>NUCLEOTIDE SEQUENCE [LARGE SCALE GENOMIC DNA]</scope>
    <source>
        <strain evidence="2">wild</strain>
    </source>
</reference>
<gene>
    <name evidence="1" type="ORF">MCOR_14269</name>
</gene>
<sequence length="1136" mass="127548">MGIVFVESGDFSLPVSISGLEVISTISNFELIFGSLKYSKANGIELYNRRNNTCFFFETTPRDVHALIASFVPTVFDKLYGVLPNWVRFSESGTRGLSITDLKTDLLKGEELRAVSDCKGAPVNDGRLYSVFRFGTNMSITLFENEVHLPAPFAGNKFCFVVDICQDNGGTAFLLIPPESRSFLKKFDIFKSLHHNNGVIFRPYGVGLSLAKTIDVTHSKKQIIAWNGDNFFQYPVFPSANVWLHSNFEWGFKADFFSLKIEGKTEIFLAGPSISNDKWNGLGVEMVLIQKASFLSFMANLNPFRDVPLVKDWVFDMNVRLHAFFTTSPNHIPTTNNTINILTDIEDLSAAIQRFGDVLIDLIKRFGKDLSNTVRTFLRDLQMLTLSFVQMLTNVIKSGQLDIKHISNIAGNIWTTYIDSFKRKGQGVLDLLEFEKDVVASNISRFIKEEQKIISHNVDKLLSKVSGQVFTAIKNFNGFGLRFSVDLYLIRLGFGQMDIEFIYSVDRLGLCSKFKRLYELLNGEPSVKILGRATIQKRLGKMPSLGKYKSLGYFLKGVGPFVAHLHAHAAVLGMKASGDLFISNKKLFIALEGNLWNVYFARLSLSTELGKHWYDLTFSVRGELVVKRGEHDFGGSYRDGLRILSQKAADAANKRLNAAKDKLTSAQHGISKVQGKLTGAQQKIRNCNSAFDAAVSSMNQAKHALDRAKGPFERAIQKLNKAQKHLDNLCKIKTCRKICVPGLKFRICKKGWFRYPCFRTTSCMFRIPNIACIIANVACRAVRAVAYVALEAAKLFVRVPMLALDVAKSAVSVAQFVVDKSRVVLVLAKGVLEVAKLGLETAKAVLEVAKAGIDAVKFIVGAALHVFDLIVKYGLQSLLDVRNCRFDFKLSTEDKAAFEVSCELQAFRLHWHTFTFEFDFRHPAVSMWRIAKSTIKTLLEFVGDIFGKRKRRAILYKSMSKLHHIIQIYKRDVTNQSDYMNFSNEHTNGSYQYFDDSSEVHFKSKFKTQIEYFAFNCESFRHTYSFLSESIESLYMMTNESTSALNDVVNVQNTINDMNIPITSDNLTAESLGISTDYALREFNLTDEDIRNAIGNATDMSSDDSSLSQMSNASSFAAELLDTQMADADSISVICN</sequence>
<organism evidence="1 2">
    <name type="scientific">Mytilus coruscus</name>
    <name type="common">Sea mussel</name>
    <dbReference type="NCBI Taxonomy" id="42192"/>
    <lineage>
        <taxon>Eukaryota</taxon>
        <taxon>Metazoa</taxon>
        <taxon>Spiralia</taxon>
        <taxon>Lophotrochozoa</taxon>
        <taxon>Mollusca</taxon>
        <taxon>Bivalvia</taxon>
        <taxon>Autobranchia</taxon>
        <taxon>Pteriomorphia</taxon>
        <taxon>Mytilida</taxon>
        <taxon>Mytiloidea</taxon>
        <taxon>Mytilidae</taxon>
        <taxon>Mytilinae</taxon>
        <taxon>Mytilus</taxon>
    </lineage>
</organism>
<keyword evidence="2" id="KW-1185">Reference proteome</keyword>
<dbReference type="AlphaFoldDB" id="A0A6J8B3S4"/>